<dbReference type="AlphaFoldDB" id="A0A7G3ZMH9"/>
<name>A0A7G3ZMH9_9SACH</name>
<dbReference type="RefSeq" id="XP_037141389.1">
    <property type="nucleotide sequence ID" value="XM_037285493.1"/>
</dbReference>
<keyword evidence="2" id="KW-1185">Reference proteome</keyword>
<protein>
    <submittedName>
        <fullName evidence="1">Uncharacterized protein</fullName>
    </submittedName>
</protein>
<reference evidence="1 2" key="1">
    <citation type="submission" date="2020-06" db="EMBL/GenBank/DDBJ databases">
        <title>The yeast mating-type switching endonuclease HO is a domesticated member of an unorthodox homing genetic element family.</title>
        <authorList>
            <person name="Coughlan A.Y."/>
            <person name="Lombardi L."/>
            <person name="Braun-Galleani S."/>
            <person name="Martos A.R."/>
            <person name="Galeote V."/>
            <person name="Bigey F."/>
            <person name="Dequin S."/>
            <person name="Byrne K.P."/>
            <person name="Wolfe K.H."/>
        </authorList>
    </citation>
    <scope>NUCLEOTIDE SEQUENCE [LARGE SCALE GENOMIC DNA]</scope>
    <source>
        <strain evidence="1 2">CBS764</strain>
    </source>
</reference>
<dbReference type="Proteomes" id="UP000515788">
    <property type="component" value="Chromosome 8"/>
</dbReference>
<organism evidence="1 2">
    <name type="scientific">Torulaspora globosa</name>
    <dbReference type="NCBI Taxonomy" id="48254"/>
    <lineage>
        <taxon>Eukaryota</taxon>
        <taxon>Fungi</taxon>
        <taxon>Dikarya</taxon>
        <taxon>Ascomycota</taxon>
        <taxon>Saccharomycotina</taxon>
        <taxon>Saccharomycetes</taxon>
        <taxon>Saccharomycetales</taxon>
        <taxon>Saccharomycetaceae</taxon>
        <taxon>Torulaspora</taxon>
    </lineage>
</organism>
<evidence type="ECO:0000313" key="2">
    <source>
        <dbReference type="Proteomes" id="UP000515788"/>
    </source>
</evidence>
<dbReference type="EMBL" id="CP059253">
    <property type="protein sequence ID" value="QLL34715.1"/>
    <property type="molecule type" value="Genomic_DNA"/>
</dbReference>
<gene>
    <name evidence="1" type="ORF">HG536_0H00900</name>
</gene>
<dbReference type="OrthoDB" id="4061518at2759"/>
<proteinExistence type="predicted"/>
<accession>A0A7G3ZMH9</accession>
<evidence type="ECO:0000313" key="1">
    <source>
        <dbReference type="EMBL" id="QLL34715.1"/>
    </source>
</evidence>
<dbReference type="GeneID" id="59327981"/>
<sequence length="793" mass="92970">MLRRKPFLCPTVRIFHLFEAGWTVSQTHRYFTCLRSAERESEDDIADWVKGSLYEPIPSQHFQVPGSNHGGFASKILHPPLKVVSEESYLKEWHARFVEADLRTVSLVLEGIRNKTMLFSLPHLMTLLRSLHSIRRYYEIHEIYCVLEDCASFIKDEDTYPNIRQEFLKIVLNAEDILGNYKLCESVFSEYIKLPTLERYSISIGLKSFLRNDNLQLAKQFFIQILENPETFPITKTEFKMFCRELSNLQDLDSMMFIFKLWVKKRCMRDGSITCCDLDYETLSLFHRLFIQSGDRKGLEEFLEHEVVKKTGYQADVVFQITEFCQSLHQIKRESSSVEDATTKKIDKFLTILEGRPIDRRHFCLSVLDALVMGDDFSSIRHVIEKVQQDKEIHLDGSFHLTIAKFFVRHGMLNQMVQYYSDIVLNRAAGRIRLKISHVEQLWDCALQAYPTLTREITNELKVILTKKQYIRAFPQLHQVLKQTSKVRKRKVMGGEEHFKSGLPQVDYERLRRFESFIASHDIASATDTALESLKRGTKPHFDFYLCAIRECLSSSLPNLAKTLSDMLSKRYKVPLKLNILWLRYDIASKYQSTISQSEMLSFRKVPLLEAQLAEFVRLHRESLNFQNYLQLSQISILIRDYNHADILISEAANLIDKRSRQQWLMYYMTALKIAARLYRADDFLALLRAWNQNGDAKLVTRGCIRQVKAYRKLFEKRADRLAAVHNASLADISKEIELLVEKHVFFKFEGLNESRKLYTLLQRWLSQEIKELLRIERKRRKTLTSTAYSDKA</sequence>
<dbReference type="KEGG" id="tgb:HG536_0H00900"/>